<dbReference type="AlphaFoldDB" id="A0A1I7UMW3"/>
<evidence type="ECO:0000313" key="1">
    <source>
        <dbReference type="Proteomes" id="UP000095282"/>
    </source>
</evidence>
<organism evidence="1 2">
    <name type="scientific">Caenorhabditis tropicalis</name>
    <dbReference type="NCBI Taxonomy" id="1561998"/>
    <lineage>
        <taxon>Eukaryota</taxon>
        <taxon>Metazoa</taxon>
        <taxon>Ecdysozoa</taxon>
        <taxon>Nematoda</taxon>
        <taxon>Chromadorea</taxon>
        <taxon>Rhabditida</taxon>
        <taxon>Rhabditina</taxon>
        <taxon>Rhabditomorpha</taxon>
        <taxon>Rhabditoidea</taxon>
        <taxon>Rhabditidae</taxon>
        <taxon>Peloderinae</taxon>
        <taxon>Caenorhabditis</taxon>
    </lineage>
</organism>
<reference evidence="2" key="1">
    <citation type="submission" date="2016-11" db="UniProtKB">
        <authorList>
            <consortium name="WormBaseParasite"/>
        </authorList>
    </citation>
    <scope>IDENTIFICATION</scope>
</reference>
<name>A0A1I7UMW3_9PELO</name>
<accession>A0A1I7UMW3</accession>
<sequence>MFLITRIAQNTPNICFVRILRQTVFQLNCICDNTCFCDVIEFQTTGIRTIIETNTEKSTQGKTEYRQFVRQDEEKWHVLNRFEIEINNS</sequence>
<dbReference type="WBParaSite" id="Csp11.Scaffold630.g17568.t1">
    <property type="protein sequence ID" value="Csp11.Scaffold630.g17568.t1"/>
    <property type="gene ID" value="Csp11.Scaffold630.g17568"/>
</dbReference>
<keyword evidence="1" id="KW-1185">Reference proteome</keyword>
<dbReference type="Proteomes" id="UP000095282">
    <property type="component" value="Unplaced"/>
</dbReference>
<proteinExistence type="predicted"/>
<evidence type="ECO:0000313" key="2">
    <source>
        <dbReference type="WBParaSite" id="Csp11.Scaffold630.g17568.t1"/>
    </source>
</evidence>
<protein>
    <submittedName>
        <fullName evidence="2">DUF1326 domain-containing protein</fullName>
    </submittedName>
</protein>